<accession>A0A4U5J9M9</accession>
<keyword evidence="3 6" id="KW-0812">Transmembrane</keyword>
<dbReference type="PANTHER" id="PTHR30250:SF11">
    <property type="entry name" value="O-ANTIGEN TRANSPORTER-RELATED"/>
    <property type="match status" value="1"/>
</dbReference>
<evidence type="ECO:0000256" key="3">
    <source>
        <dbReference type="ARBA" id="ARBA00022692"/>
    </source>
</evidence>
<dbReference type="Pfam" id="PF01943">
    <property type="entry name" value="Polysacc_synt"/>
    <property type="match status" value="1"/>
</dbReference>
<dbReference type="EMBL" id="QKNX01000003">
    <property type="protein sequence ID" value="TKR25464.1"/>
    <property type="molecule type" value="Genomic_DNA"/>
</dbReference>
<feature type="transmembrane region" description="Helical" evidence="6">
    <location>
        <begin position="394"/>
        <end position="413"/>
    </location>
</feature>
<evidence type="ECO:0000256" key="2">
    <source>
        <dbReference type="ARBA" id="ARBA00022475"/>
    </source>
</evidence>
<dbReference type="InterPro" id="IPR050833">
    <property type="entry name" value="Poly_Biosynth_Transport"/>
</dbReference>
<feature type="transmembrane region" description="Helical" evidence="6">
    <location>
        <begin position="369"/>
        <end position="388"/>
    </location>
</feature>
<feature type="transmembrane region" description="Helical" evidence="6">
    <location>
        <begin position="340"/>
        <end position="362"/>
    </location>
</feature>
<gene>
    <name evidence="7" type="ORF">DM868_08545</name>
</gene>
<evidence type="ECO:0000256" key="6">
    <source>
        <dbReference type="SAM" id="Phobius"/>
    </source>
</evidence>
<keyword evidence="2" id="KW-1003">Cell membrane</keyword>
<feature type="transmembrane region" description="Helical" evidence="6">
    <location>
        <begin position="425"/>
        <end position="447"/>
    </location>
</feature>
<keyword evidence="4 6" id="KW-1133">Transmembrane helix</keyword>
<proteinExistence type="predicted"/>
<dbReference type="AlphaFoldDB" id="A0A4U5J9M9"/>
<evidence type="ECO:0000256" key="4">
    <source>
        <dbReference type="ARBA" id="ARBA00022989"/>
    </source>
</evidence>
<dbReference type="Proteomes" id="UP000308037">
    <property type="component" value="Unassembled WGS sequence"/>
</dbReference>
<feature type="transmembrane region" description="Helical" evidence="6">
    <location>
        <begin position="453"/>
        <end position="477"/>
    </location>
</feature>
<feature type="transmembrane region" description="Helical" evidence="6">
    <location>
        <begin position="15"/>
        <end position="35"/>
    </location>
</feature>
<name>A0A4U5J9M9_9EURY</name>
<feature type="transmembrane region" description="Helical" evidence="6">
    <location>
        <begin position="160"/>
        <end position="178"/>
    </location>
</feature>
<reference evidence="7 8" key="1">
    <citation type="submission" date="2019-04" db="EMBL/GenBank/DDBJ databases">
        <title>Natronomonas sp. F20-122 a newhaloarchaeon isolated from a saline saltern of Isla Bacuta, Huelva, Spain.</title>
        <authorList>
            <person name="Duran-Viseras A."/>
            <person name="Sanchez-Porro C."/>
            <person name="Ventosa A."/>
        </authorList>
    </citation>
    <scope>NUCLEOTIDE SEQUENCE [LARGE SCALE GENOMIC DNA]</scope>
    <source>
        <strain evidence="7 8">F20-122</strain>
    </source>
</reference>
<comment type="subcellular location">
    <subcellularLocation>
        <location evidence="1">Cell membrane</location>
        <topology evidence="1">Multi-pass membrane protein</topology>
    </subcellularLocation>
</comment>
<feature type="transmembrane region" description="Helical" evidence="6">
    <location>
        <begin position="119"/>
        <end position="139"/>
    </location>
</feature>
<dbReference type="CDD" id="cd13128">
    <property type="entry name" value="MATE_Wzx_like"/>
    <property type="match status" value="1"/>
</dbReference>
<organism evidence="7 8">
    <name type="scientific">Natronomonas salsuginis</name>
    <dbReference type="NCBI Taxonomy" id="2217661"/>
    <lineage>
        <taxon>Archaea</taxon>
        <taxon>Methanobacteriati</taxon>
        <taxon>Methanobacteriota</taxon>
        <taxon>Stenosarchaea group</taxon>
        <taxon>Halobacteria</taxon>
        <taxon>Halobacteriales</taxon>
        <taxon>Natronomonadaceae</taxon>
        <taxon>Natronomonas</taxon>
    </lineage>
</organism>
<evidence type="ECO:0000313" key="8">
    <source>
        <dbReference type="Proteomes" id="UP000308037"/>
    </source>
</evidence>
<dbReference type="PANTHER" id="PTHR30250">
    <property type="entry name" value="PST FAMILY PREDICTED COLANIC ACID TRANSPORTER"/>
    <property type="match status" value="1"/>
</dbReference>
<comment type="caution">
    <text evidence="7">The sequence shown here is derived from an EMBL/GenBank/DDBJ whole genome shotgun (WGS) entry which is preliminary data.</text>
</comment>
<protein>
    <submittedName>
        <fullName evidence="7">Flippase</fullName>
    </submittedName>
</protein>
<keyword evidence="5 6" id="KW-0472">Membrane</keyword>
<feature type="transmembrane region" description="Helical" evidence="6">
    <location>
        <begin position="306"/>
        <end position="328"/>
    </location>
</feature>
<evidence type="ECO:0000256" key="5">
    <source>
        <dbReference type="ARBA" id="ARBA00023136"/>
    </source>
</evidence>
<evidence type="ECO:0000313" key="7">
    <source>
        <dbReference type="EMBL" id="TKR25464.1"/>
    </source>
</evidence>
<evidence type="ECO:0000256" key="1">
    <source>
        <dbReference type="ARBA" id="ARBA00004651"/>
    </source>
</evidence>
<dbReference type="GO" id="GO:0005886">
    <property type="term" value="C:plasma membrane"/>
    <property type="evidence" value="ECO:0007669"/>
    <property type="project" value="UniProtKB-SubCell"/>
</dbReference>
<keyword evidence="8" id="KW-1185">Reference proteome</keyword>
<dbReference type="InterPro" id="IPR002797">
    <property type="entry name" value="Polysacc_synth"/>
</dbReference>
<dbReference type="OrthoDB" id="202076at2157"/>
<feature type="transmembrane region" description="Helical" evidence="6">
    <location>
        <begin position="83"/>
        <end position="107"/>
    </location>
</feature>
<sequence length="487" mass="53232">MSLSSKLGTRFKIEFVGRFIAVVSGAVLTVVLARLLGSDSYGLFSLTISILAIAQIFSRLGISKSAARYIAEYKEINAGQIPHILKYSFLYTIVSILLVCIVFVIGHRYFASLLNEPDLAPLLLAGVLIVVFETLNRYARTILHGFEKIQAGAILHSIDRILRFGVVIIFVILGYGALGALFGYALAFMVSSSVGLLYIYFKFYRDIERSQMESIIPKQILEYALPLTATNTGNAIDRRVDSILVGFFVGPVGVAYYVVSKQIVNFVRMPVDALGYTLEPTYKSQQAKGNTGTAARMYEEALSHGLLMYTPIAAGIALIAERLIQLIFGGEYLGAVPVLRIMAAYALLLVISSLSSGALDYLGRARARAIIRTVSAVANVVLNIILIPRFGVEGAAIATVVTYSAYTFATVYLMLSELELRVNWLFRRLVSIFAITGVMSGIVWVLMDYVEGILTLGLVVSVGALVWAILSVIFGLLDVRRIVSLIK</sequence>
<dbReference type="RefSeq" id="WP_137276463.1">
    <property type="nucleotide sequence ID" value="NZ_QKNX01000003.1"/>
</dbReference>
<feature type="transmembrane region" description="Helical" evidence="6">
    <location>
        <begin position="41"/>
        <end position="62"/>
    </location>
</feature>